<feature type="domain" description="Non-haem dioxygenase N-terminal" evidence="6">
    <location>
        <begin position="21"/>
        <end position="113"/>
    </location>
</feature>
<gene>
    <name evidence="7" type="primary">FHT</name>
    <name evidence="7" type="ORF">QJS10_CPB21g00666</name>
</gene>
<name>A0AAV9C7F5_ACOCL</name>
<dbReference type="SUPFAM" id="SSF51197">
    <property type="entry name" value="Clavaminate synthase-like"/>
    <property type="match status" value="1"/>
</dbReference>
<dbReference type="EMBL" id="JAUJYO010000021">
    <property type="protein sequence ID" value="KAK1284529.1"/>
    <property type="molecule type" value="Genomic_DNA"/>
</dbReference>
<feature type="domain" description="Isopenicillin N synthase-like Fe(2+) 2OG dioxygenase" evidence="5">
    <location>
        <begin position="180"/>
        <end position="237"/>
    </location>
</feature>
<dbReference type="PANTHER" id="PTHR10209">
    <property type="entry name" value="OXIDOREDUCTASE, 2OG-FE II OXYGENASE FAMILY PROTEIN"/>
    <property type="match status" value="1"/>
</dbReference>
<evidence type="ECO:0000259" key="5">
    <source>
        <dbReference type="Pfam" id="PF03171"/>
    </source>
</evidence>
<dbReference type="GO" id="GO:0046872">
    <property type="term" value="F:metal ion binding"/>
    <property type="evidence" value="ECO:0007669"/>
    <property type="project" value="UniProtKB-KW"/>
</dbReference>
<protein>
    <submittedName>
        <fullName evidence="7">Flavanone 3-dioxygenase</fullName>
    </submittedName>
</protein>
<accession>A0AAV9C7F5</accession>
<dbReference type="Gene3D" id="2.60.120.330">
    <property type="entry name" value="B-lactam Antibiotic, Isopenicillin N Synthase, Chain"/>
    <property type="match status" value="1"/>
</dbReference>
<reference evidence="7" key="1">
    <citation type="journal article" date="2023" name="Nat. Commun.">
        <title>Diploid and tetraploid genomes of Acorus and the evolution of monocots.</title>
        <authorList>
            <person name="Ma L."/>
            <person name="Liu K.W."/>
            <person name="Li Z."/>
            <person name="Hsiao Y.Y."/>
            <person name="Qi Y."/>
            <person name="Fu T."/>
            <person name="Tang G.D."/>
            <person name="Zhang D."/>
            <person name="Sun W.H."/>
            <person name="Liu D.K."/>
            <person name="Li Y."/>
            <person name="Chen G.Z."/>
            <person name="Liu X.D."/>
            <person name="Liao X.Y."/>
            <person name="Jiang Y.T."/>
            <person name="Yu X."/>
            <person name="Hao Y."/>
            <person name="Huang J."/>
            <person name="Zhao X.W."/>
            <person name="Ke S."/>
            <person name="Chen Y.Y."/>
            <person name="Wu W.L."/>
            <person name="Hsu J.L."/>
            <person name="Lin Y.F."/>
            <person name="Huang M.D."/>
            <person name="Li C.Y."/>
            <person name="Huang L."/>
            <person name="Wang Z.W."/>
            <person name="Zhao X."/>
            <person name="Zhong W.Y."/>
            <person name="Peng D.H."/>
            <person name="Ahmad S."/>
            <person name="Lan S."/>
            <person name="Zhang J.S."/>
            <person name="Tsai W.C."/>
            <person name="Van de Peer Y."/>
            <person name="Liu Z.J."/>
        </authorList>
    </citation>
    <scope>NUCLEOTIDE SEQUENCE</scope>
    <source>
        <strain evidence="7">CP</strain>
    </source>
</reference>
<keyword evidence="3" id="KW-0560">Oxidoreductase</keyword>
<evidence type="ECO:0000256" key="1">
    <source>
        <dbReference type="ARBA" id="ARBA00008056"/>
    </source>
</evidence>
<comment type="similarity">
    <text evidence="1">Belongs to the iron/ascorbate-dependent oxidoreductase family.</text>
</comment>
<sequence length="245" mass="27554">MSREDLKTSKTKTQSMINETIPTVSLSPFFIDDDEADSKERVTETIRRACEAYGFFQIVDHGVPLHLTRRALQLSRAFFARSYEDKLMSKPVQGSRSPLPAGYARQPVQSADKNEYLLMFSPESGFNVYPSNPPQFREVMEELFHTLSKTSSVVEGILNKSMGLPCDALHEFNKDRGCDFMTALHYFPATVSENNGISQHEDGNFFTFVFQDDVGGLEVLKDNEWIPIVPDEGAIVSTSATSSRF</sequence>
<organism evidence="7 8">
    <name type="scientific">Acorus calamus</name>
    <name type="common">Sweet flag</name>
    <dbReference type="NCBI Taxonomy" id="4465"/>
    <lineage>
        <taxon>Eukaryota</taxon>
        <taxon>Viridiplantae</taxon>
        <taxon>Streptophyta</taxon>
        <taxon>Embryophyta</taxon>
        <taxon>Tracheophyta</taxon>
        <taxon>Spermatophyta</taxon>
        <taxon>Magnoliopsida</taxon>
        <taxon>Liliopsida</taxon>
        <taxon>Acoraceae</taxon>
        <taxon>Acorus</taxon>
    </lineage>
</organism>
<keyword evidence="4" id="KW-0408">Iron</keyword>
<evidence type="ECO:0000313" key="7">
    <source>
        <dbReference type="EMBL" id="KAK1284529.1"/>
    </source>
</evidence>
<dbReference type="GO" id="GO:0016491">
    <property type="term" value="F:oxidoreductase activity"/>
    <property type="evidence" value="ECO:0007669"/>
    <property type="project" value="UniProtKB-KW"/>
</dbReference>
<dbReference type="Proteomes" id="UP001180020">
    <property type="component" value="Unassembled WGS sequence"/>
</dbReference>
<dbReference type="PANTHER" id="PTHR10209:SF732">
    <property type="entry name" value="FLAVONOL SYNTHASE_FLAVANONE 3-HYDROXYLASE-LIKE"/>
    <property type="match status" value="1"/>
</dbReference>
<evidence type="ECO:0000313" key="8">
    <source>
        <dbReference type="Proteomes" id="UP001180020"/>
    </source>
</evidence>
<dbReference type="Pfam" id="PF14226">
    <property type="entry name" value="DIOX_N"/>
    <property type="match status" value="1"/>
</dbReference>
<keyword evidence="2" id="KW-0479">Metal-binding</keyword>
<evidence type="ECO:0000259" key="6">
    <source>
        <dbReference type="Pfam" id="PF14226"/>
    </source>
</evidence>
<dbReference type="InterPro" id="IPR044861">
    <property type="entry name" value="IPNS-like_FE2OG_OXY"/>
</dbReference>
<dbReference type="AlphaFoldDB" id="A0AAV9C7F5"/>
<dbReference type="Pfam" id="PF03171">
    <property type="entry name" value="2OG-FeII_Oxy"/>
    <property type="match status" value="1"/>
</dbReference>
<dbReference type="InterPro" id="IPR026992">
    <property type="entry name" value="DIOX_N"/>
</dbReference>
<evidence type="ECO:0000256" key="2">
    <source>
        <dbReference type="ARBA" id="ARBA00022723"/>
    </source>
</evidence>
<keyword evidence="8" id="KW-1185">Reference proteome</keyword>
<evidence type="ECO:0000256" key="4">
    <source>
        <dbReference type="ARBA" id="ARBA00023004"/>
    </source>
</evidence>
<reference evidence="7" key="2">
    <citation type="submission" date="2023-06" db="EMBL/GenBank/DDBJ databases">
        <authorList>
            <person name="Ma L."/>
            <person name="Liu K.-W."/>
            <person name="Li Z."/>
            <person name="Hsiao Y.-Y."/>
            <person name="Qi Y."/>
            <person name="Fu T."/>
            <person name="Tang G."/>
            <person name="Zhang D."/>
            <person name="Sun W.-H."/>
            <person name="Liu D.-K."/>
            <person name="Li Y."/>
            <person name="Chen G.-Z."/>
            <person name="Liu X.-D."/>
            <person name="Liao X.-Y."/>
            <person name="Jiang Y.-T."/>
            <person name="Yu X."/>
            <person name="Hao Y."/>
            <person name="Huang J."/>
            <person name="Zhao X.-W."/>
            <person name="Ke S."/>
            <person name="Chen Y.-Y."/>
            <person name="Wu W.-L."/>
            <person name="Hsu J.-L."/>
            <person name="Lin Y.-F."/>
            <person name="Huang M.-D."/>
            <person name="Li C.-Y."/>
            <person name="Huang L."/>
            <person name="Wang Z.-W."/>
            <person name="Zhao X."/>
            <person name="Zhong W.-Y."/>
            <person name="Peng D.-H."/>
            <person name="Ahmad S."/>
            <person name="Lan S."/>
            <person name="Zhang J.-S."/>
            <person name="Tsai W.-C."/>
            <person name="Van De Peer Y."/>
            <person name="Liu Z.-J."/>
        </authorList>
    </citation>
    <scope>NUCLEOTIDE SEQUENCE</scope>
    <source>
        <strain evidence="7">CP</strain>
        <tissue evidence="7">Leaves</tissue>
    </source>
</reference>
<dbReference type="InterPro" id="IPR027443">
    <property type="entry name" value="IPNS-like_sf"/>
</dbReference>
<proteinExistence type="inferred from homology"/>
<evidence type="ECO:0000256" key="3">
    <source>
        <dbReference type="ARBA" id="ARBA00023002"/>
    </source>
</evidence>
<comment type="caution">
    <text evidence="7">The sequence shown here is derived from an EMBL/GenBank/DDBJ whole genome shotgun (WGS) entry which is preliminary data.</text>
</comment>